<dbReference type="AlphaFoldDB" id="H2Y1U8"/>
<dbReference type="InterPro" id="IPR027417">
    <property type="entry name" value="P-loop_NTPase"/>
</dbReference>
<evidence type="ECO:0000256" key="2">
    <source>
        <dbReference type="ARBA" id="ARBA00023134"/>
    </source>
</evidence>
<dbReference type="SUPFAM" id="SSF52540">
    <property type="entry name" value="P-loop containing nucleoside triphosphate hydrolases"/>
    <property type="match status" value="1"/>
</dbReference>
<dbReference type="GeneTree" id="ENSGT00940000157449"/>
<evidence type="ECO:0000313" key="5">
    <source>
        <dbReference type="Ensembl" id="ENSCINP00000035883.1"/>
    </source>
</evidence>
<dbReference type="SMART" id="SM00175">
    <property type="entry name" value="RAB"/>
    <property type="match status" value="1"/>
</dbReference>
<evidence type="ECO:0000256" key="3">
    <source>
        <dbReference type="ARBA" id="ARBA00023288"/>
    </source>
</evidence>
<evidence type="ECO:0008006" key="7">
    <source>
        <dbReference type="Google" id="ProtNLM"/>
    </source>
</evidence>
<dbReference type="SMART" id="SM00173">
    <property type="entry name" value="RAS"/>
    <property type="match status" value="1"/>
</dbReference>
<dbReference type="GO" id="GO:0006887">
    <property type="term" value="P:exocytosis"/>
    <property type="evidence" value="ECO:0000318"/>
    <property type="project" value="GO_Central"/>
</dbReference>
<dbReference type="PROSITE" id="PS51421">
    <property type="entry name" value="RAS"/>
    <property type="match status" value="1"/>
</dbReference>
<keyword evidence="3" id="KW-0449">Lipoprotein</keyword>
<dbReference type="Proteomes" id="UP000008144">
    <property type="component" value="Chromosome 5"/>
</dbReference>
<protein>
    <recommendedName>
        <fullName evidence="7">Ras-related protein Rab-27B</fullName>
    </recommendedName>
</protein>
<keyword evidence="6" id="KW-1185">Reference proteome</keyword>
<dbReference type="GO" id="GO:0005794">
    <property type="term" value="C:Golgi apparatus"/>
    <property type="evidence" value="ECO:0000318"/>
    <property type="project" value="GO_Central"/>
</dbReference>
<evidence type="ECO:0000256" key="1">
    <source>
        <dbReference type="ARBA" id="ARBA00022741"/>
    </source>
</evidence>
<dbReference type="OMA" id="TEKKCAC"/>
<dbReference type="STRING" id="7719.ENSCINP00000035883"/>
<dbReference type="GO" id="GO:0030141">
    <property type="term" value="C:secretory granule"/>
    <property type="evidence" value="ECO:0000318"/>
    <property type="project" value="GO_Central"/>
</dbReference>
<dbReference type="InterPro" id="IPR005225">
    <property type="entry name" value="Small_GTP-bd"/>
</dbReference>
<dbReference type="PROSITE" id="PS51419">
    <property type="entry name" value="RAB"/>
    <property type="match status" value="1"/>
</dbReference>
<reference evidence="5" key="2">
    <citation type="journal article" date="2008" name="Genome Biol.">
        <title>Improved genome assembly and evidence-based global gene model set for the chordate Ciona intestinalis: new insight into intron and operon populations.</title>
        <authorList>
            <person name="Satou Y."/>
            <person name="Mineta K."/>
            <person name="Ogasawara M."/>
            <person name="Sasakura Y."/>
            <person name="Shoguchi E."/>
            <person name="Ueno K."/>
            <person name="Yamada L."/>
            <person name="Matsumoto J."/>
            <person name="Wasserscheid J."/>
            <person name="Dewar K."/>
            <person name="Wiley G.B."/>
            <person name="Macmil S.L."/>
            <person name="Roe B.A."/>
            <person name="Zeller R.W."/>
            <person name="Hastings K.E."/>
            <person name="Lemaire P."/>
            <person name="Lindquist E."/>
            <person name="Endo T."/>
            <person name="Hotta K."/>
            <person name="Inaba K."/>
        </authorList>
    </citation>
    <scope>NUCLEOTIDE SEQUENCE [LARGE SCALE GENOMIC DNA]</scope>
    <source>
        <strain evidence="5">wild type</strain>
    </source>
</reference>
<dbReference type="GO" id="GO:0003924">
    <property type="term" value="F:GTPase activity"/>
    <property type="evidence" value="ECO:0000318"/>
    <property type="project" value="GO_Central"/>
</dbReference>
<keyword evidence="2" id="KW-0342">GTP-binding</keyword>
<dbReference type="InParanoid" id="H2Y1U8"/>
<keyword evidence="1" id="KW-0547">Nucleotide-binding</keyword>
<dbReference type="PROSITE" id="PS51420">
    <property type="entry name" value="RHO"/>
    <property type="match status" value="1"/>
</dbReference>
<proteinExistence type="predicted"/>
<reference evidence="5" key="4">
    <citation type="submission" date="2025-09" db="UniProtKB">
        <authorList>
            <consortium name="Ensembl"/>
        </authorList>
    </citation>
    <scope>IDENTIFICATION</scope>
</reference>
<dbReference type="SMART" id="SM00174">
    <property type="entry name" value="RHO"/>
    <property type="match status" value="1"/>
</dbReference>
<dbReference type="PRINTS" id="PR00449">
    <property type="entry name" value="RASTRNSFRMNG"/>
</dbReference>
<dbReference type="GO" id="GO:0070382">
    <property type="term" value="C:exocytic vesicle"/>
    <property type="evidence" value="ECO:0000318"/>
    <property type="project" value="GO_Central"/>
</dbReference>
<dbReference type="InterPro" id="IPR050227">
    <property type="entry name" value="Rab"/>
</dbReference>
<dbReference type="FunFam" id="3.40.50.300:FF:001129">
    <property type="entry name" value="ras-related protein Rab-44 isoform X2"/>
    <property type="match status" value="1"/>
</dbReference>
<sequence>MTRSLSKISGEDNLDTNYDFLIKFLLLGDSGVGKTCFLHRYTDKEFKQKFIATVGVDFRLKKLVYEFPEEDDEDSKKKIHLQLWDTAGQERYRSLTKAFFRDGMGFLLLFDLASENSFRSVRQWLDEIKEQAYSDEPDIVLVGNKNDLDSREVTTAEAKKLADELKIAYVETSAATGENVEYAVNHLLDLVMKRMRDYVSHMEQEEGSASVSQQQPSQRLSPEAKEKSSCPC</sequence>
<dbReference type="PANTHER" id="PTHR47977">
    <property type="entry name" value="RAS-RELATED PROTEIN RAB"/>
    <property type="match status" value="1"/>
</dbReference>
<feature type="compositionally biased region" description="Polar residues" evidence="4">
    <location>
        <begin position="207"/>
        <end position="220"/>
    </location>
</feature>
<dbReference type="GO" id="GO:0016324">
    <property type="term" value="C:apical plasma membrane"/>
    <property type="evidence" value="ECO:0000318"/>
    <property type="project" value="GO_Central"/>
</dbReference>
<dbReference type="EMBL" id="EAAA01002217">
    <property type="status" value="NOT_ANNOTATED_CDS"/>
    <property type="molecule type" value="Genomic_DNA"/>
</dbReference>
<dbReference type="GO" id="GO:0045921">
    <property type="term" value="P:positive regulation of exocytosis"/>
    <property type="evidence" value="ECO:0000318"/>
    <property type="project" value="GO_Central"/>
</dbReference>
<feature type="compositionally biased region" description="Basic and acidic residues" evidence="4">
    <location>
        <begin position="222"/>
        <end position="232"/>
    </location>
</feature>
<feature type="region of interest" description="Disordered" evidence="4">
    <location>
        <begin position="202"/>
        <end position="232"/>
    </location>
</feature>
<dbReference type="Gene3D" id="3.40.50.300">
    <property type="entry name" value="P-loop containing nucleotide triphosphate hydrolases"/>
    <property type="match status" value="1"/>
</dbReference>
<dbReference type="SMART" id="SM00176">
    <property type="entry name" value="RAN"/>
    <property type="match status" value="1"/>
</dbReference>
<dbReference type="GO" id="GO:0005525">
    <property type="term" value="F:GTP binding"/>
    <property type="evidence" value="ECO:0000318"/>
    <property type="project" value="GO_Central"/>
</dbReference>
<reference evidence="5" key="3">
    <citation type="submission" date="2025-08" db="UniProtKB">
        <authorList>
            <consortium name="Ensembl"/>
        </authorList>
    </citation>
    <scope>IDENTIFICATION</scope>
</reference>
<accession>H2Y1U8</accession>
<evidence type="ECO:0000256" key="4">
    <source>
        <dbReference type="SAM" id="MobiDB-lite"/>
    </source>
</evidence>
<dbReference type="InterPro" id="IPR001806">
    <property type="entry name" value="Small_GTPase"/>
</dbReference>
<dbReference type="Ensembl" id="ENSCINT00000033592.1">
    <property type="protein sequence ID" value="ENSCINP00000035883.1"/>
    <property type="gene ID" value="ENSCING00000019994.1"/>
</dbReference>
<dbReference type="NCBIfam" id="TIGR00231">
    <property type="entry name" value="small_GTP"/>
    <property type="match status" value="1"/>
</dbReference>
<evidence type="ECO:0000313" key="6">
    <source>
        <dbReference type="Proteomes" id="UP000008144"/>
    </source>
</evidence>
<organism evidence="5 6">
    <name type="scientific">Ciona intestinalis</name>
    <name type="common">Transparent sea squirt</name>
    <name type="synonym">Ascidia intestinalis</name>
    <dbReference type="NCBI Taxonomy" id="7719"/>
    <lineage>
        <taxon>Eukaryota</taxon>
        <taxon>Metazoa</taxon>
        <taxon>Chordata</taxon>
        <taxon>Tunicata</taxon>
        <taxon>Ascidiacea</taxon>
        <taxon>Phlebobranchia</taxon>
        <taxon>Cionidae</taxon>
        <taxon>Ciona</taxon>
    </lineage>
</organism>
<name>H2Y1U8_CIOIN</name>
<dbReference type="Pfam" id="PF00071">
    <property type="entry name" value="Ras"/>
    <property type="match status" value="1"/>
</dbReference>
<dbReference type="HOGENOM" id="CLU_041217_10_1_1"/>
<reference evidence="6" key="1">
    <citation type="journal article" date="2002" name="Science">
        <title>The draft genome of Ciona intestinalis: insights into chordate and vertebrate origins.</title>
        <authorList>
            <person name="Dehal P."/>
            <person name="Satou Y."/>
            <person name="Campbell R.K."/>
            <person name="Chapman J."/>
            <person name="Degnan B."/>
            <person name="De Tomaso A."/>
            <person name="Davidson B."/>
            <person name="Di Gregorio A."/>
            <person name="Gelpke M."/>
            <person name="Goodstein D.M."/>
            <person name="Harafuji N."/>
            <person name="Hastings K.E."/>
            <person name="Ho I."/>
            <person name="Hotta K."/>
            <person name="Huang W."/>
            <person name="Kawashima T."/>
            <person name="Lemaire P."/>
            <person name="Martinez D."/>
            <person name="Meinertzhagen I.A."/>
            <person name="Necula S."/>
            <person name="Nonaka M."/>
            <person name="Putnam N."/>
            <person name="Rash S."/>
            <person name="Saiga H."/>
            <person name="Satake M."/>
            <person name="Terry A."/>
            <person name="Yamada L."/>
            <person name="Wang H.G."/>
            <person name="Awazu S."/>
            <person name="Azumi K."/>
            <person name="Boore J."/>
            <person name="Branno M."/>
            <person name="Chin-Bow S."/>
            <person name="DeSantis R."/>
            <person name="Doyle S."/>
            <person name="Francino P."/>
            <person name="Keys D.N."/>
            <person name="Haga S."/>
            <person name="Hayashi H."/>
            <person name="Hino K."/>
            <person name="Imai K.S."/>
            <person name="Inaba K."/>
            <person name="Kano S."/>
            <person name="Kobayashi K."/>
            <person name="Kobayashi M."/>
            <person name="Lee B.I."/>
            <person name="Makabe K.W."/>
            <person name="Manohar C."/>
            <person name="Matassi G."/>
            <person name="Medina M."/>
            <person name="Mochizuki Y."/>
            <person name="Mount S."/>
            <person name="Morishita T."/>
            <person name="Miura S."/>
            <person name="Nakayama A."/>
            <person name="Nishizaka S."/>
            <person name="Nomoto H."/>
            <person name="Ohta F."/>
            <person name="Oishi K."/>
            <person name="Rigoutsos I."/>
            <person name="Sano M."/>
            <person name="Sasaki A."/>
            <person name="Sasakura Y."/>
            <person name="Shoguchi E."/>
            <person name="Shin-i T."/>
            <person name="Spagnuolo A."/>
            <person name="Stainier D."/>
            <person name="Suzuki M.M."/>
            <person name="Tassy O."/>
            <person name="Takatori N."/>
            <person name="Tokuoka M."/>
            <person name="Yagi K."/>
            <person name="Yoshizaki F."/>
            <person name="Wada S."/>
            <person name="Zhang C."/>
            <person name="Hyatt P.D."/>
            <person name="Larimer F."/>
            <person name="Detter C."/>
            <person name="Doggett N."/>
            <person name="Glavina T."/>
            <person name="Hawkins T."/>
            <person name="Richardson P."/>
            <person name="Lucas S."/>
            <person name="Kohara Y."/>
            <person name="Levine M."/>
            <person name="Satoh N."/>
            <person name="Rokhsar D.S."/>
        </authorList>
    </citation>
    <scope>NUCLEOTIDE SEQUENCE [LARGE SCALE GENOMIC DNA]</scope>
</reference>